<name>K9YXF1_DACS8</name>
<evidence type="ECO:0000313" key="2">
    <source>
        <dbReference type="EMBL" id="AFZ51611.1"/>
    </source>
</evidence>
<dbReference type="SUPFAM" id="SSF56752">
    <property type="entry name" value="D-aminoacid aminotransferase-like PLP-dependent enzymes"/>
    <property type="match status" value="1"/>
</dbReference>
<gene>
    <name evidence="2" type="ORF">Dacsa_3080</name>
</gene>
<comment type="similarity">
    <text evidence="1">Belongs to the class-IV pyridoxal-phosphate-dependent aminotransferase family.</text>
</comment>
<dbReference type="eggNOG" id="COG0115">
    <property type="taxonomic scope" value="Bacteria"/>
</dbReference>
<keyword evidence="2" id="KW-0456">Lyase</keyword>
<keyword evidence="2" id="KW-0032">Aminotransferase</keyword>
<dbReference type="GO" id="GO:0005829">
    <property type="term" value="C:cytosol"/>
    <property type="evidence" value="ECO:0007669"/>
    <property type="project" value="TreeGrafter"/>
</dbReference>
<accession>K9YXF1</accession>
<sequence length="240" mass="27763">MIYWYDGRIFTRETISLPISDPALLYGATVFTTLRVYEQNLDHSLTQWADHCQRLSRSIDAFHWKQPHWQQVREGAENLSQHFPVLRVTLFPDGREWITGRNLPPGLAQRQEKGIIAWLANEERFRRSFPTHKTGNYLSSWLALQTAKEKGAQEAILVDEKGNWLETSTGNLWGWKEGIWWTPLVNQALSGIARSRLISQLKWQKIPVQETVWTPEFVNSLQALGYSNCVVQVVPIHTVI</sequence>
<dbReference type="PANTHER" id="PTHR42743:SF11">
    <property type="entry name" value="AMINODEOXYCHORISMATE LYASE"/>
    <property type="match status" value="1"/>
</dbReference>
<dbReference type="InterPro" id="IPR043132">
    <property type="entry name" value="BCAT-like_C"/>
</dbReference>
<dbReference type="PANTHER" id="PTHR42743">
    <property type="entry name" value="AMINO-ACID AMINOTRANSFERASE"/>
    <property type="match status" value="1"/>
</dbReference>
<dbReference type="PATRIC" id="fig|13035.3.peg.3496"/>
<dbReference type="AlphaFoldDB" id="K9YXF1"/>
<evidence type="ECO:0000256" key="1">
    <source>
        <dbReference type="ARBA" id="ARBA00009320"/>
    </source>
</evidence>
<dbReference type="InterPro" id="IPR001544">
    <property type="entry name" value="Aminotrans_IV"/>
</dbReference>
<keyword evidence="2" id="KW-0808">Transferase</keyword>
<dbReference type="Gene3D" id="3.20.10.10">
    <property type="entry name" value="D-amino Acid Aminotransferase, subunit A, domain 2"/>
    <property type="match status" value="1"/>
</dbReference>
<dbReference type="STRING" id="13035.Dacsa_3080"/>
<evidence type="ECO:0000313" key="3">
    <source>
        <dbReference type="Proteomes" id="UP000010482"/>
    </source>
</evidence>
<dbReference type="InterPro" id="IPR043131">
    <property type="entry name" value="BCAT-like_N"/>
</dbReference>
<protein>
    <submittedName>
        <fullName evidence="2">Branched-chain amino acid aminotransferase/4-amino-4-deoxychorismate lyase</fullName>
    </submittedName>
</protein>
<dbReference type="GO" id="GO:0016829">
    <property type="term" value="F:lyase activity"/>
    <property type="evidence" value="ECO:0007669"/>
    <property type="project" value="UniProtKB-KW"/>
</dbReference>
<dbReference type="HOGENOM" id="CLU_1056210_0_0_3"/>
<dbReference type="KEGG" id="dsl:Dacsa_3080"/>
<dbReference type="Proteomes" id="UP000010482">
    <property type="component" value="Chromosome"/>
</dbReference>
<dbReference type="Pfam" id="PF01063">
    <property type="entry name" value="Aminotran_4"/>
    <property type="match status" value="1"/>
</dbReference>
<dbReference type="Gene3D" id="3.30.470.10">
    <property type="match status" value="1"/>
</dbReference>
<dbReference type="EMBL" id="CP003944">
    <property type="protein sequence ID" value="AFZ51611.1"/>
    <property type="molecule type" value="Genomic_DNA"/>
</dbReference>
<dbReference type="OrthoDB" id="451849at2"/>
<keyword evidence="3" id="KW-1185">Reference proteome</keyword>
<dbReference type="InterPro" id="IPR050571">
    <property type="entry name" value="Class-IV_PLP-Dep_Aminotrnsfr"/>
</dbReference>
<organism evidence="2 3">
    <name type="scientific">Dactylococcopsis salina (strain PCC 8305)</name>
    <name type="common">Myxobactron salinum</name>
    <dbReference type="NCBI Taxonomy" id="13035"/>
    <lineage>
        <taxon>Bacteria</taxon>
        <taxon>Bacillati</taxon>
        <taxon>Cyanobacteriota</taxon>
        <taxon>Cyanophyceae</taxon>
        <taxon>Nodosilineales</taxon>
        <taxon>Cymatolegaceae</taxon>
        <taxon>Dactylococcopsis</taxon>
    </lineage>
</organism>
<dbReference type="InterPro" id="IPR036038">
    <property type="entry name" value="Aminotransferase-like"/>
</dbReference>
<dbReference type="GO" id="GO:0008483">
    <property type="term" value="F:transaminase activity"/>
    <property type="evidence" value="ECO:0007669"/>
    <property type="project" value="UniProtKB-KW"/>
</dbReference>
<reference evidence="2" key="1">
    <citation type="submission" date="2012-04" db="EMBL/GenBank/DDBJ databases">
        <title>Finished genome of Dactylococcopsis salina PCC 8305.</title>
        <authorList>
            <consortium name="US DOE Joint Genome Institute"/>
            <person name="Gugger M."/>
            <person name="Coursin T."/>
            <person name="Rippka R."/>
            <person name="Tandeau De Marsac N."/>
            <person name="Huntemann M."/>
            <person name="Wei C.-L."/>
            <person name="Han J."/>
            <person name="Detter J.C."/>
            <person name="Han C."/>
            <person name="Tapia R."/>
            <person name="Daligault H."/>
            <person name="Chen A."/>
            <person name="Krypides N."/>
            <person name="Mavromatis K."/>
            <person name="Markowitz V."/>
            <person name="Szeto E."/>
            <person name="Ivanova N."/>
            <person name="Ovchinnikova G."/>
            <person name="Pagani I."/>
            <person name="Pati A."/>
            <person name="Goodwin L."/>
            <person name="Peters L."/>
            <person name="Pitluck S."/>
            <person name="Woyke T."/>
            <person name="Kerfeld C."/>
        </authorList>
    </citation>
    <scope>NUCLEOTIDE SEQUENCE [LARGE SCALE GENOMIC DNA]</scope>
    <source>
        <strain evidence="2">PCC 8305</strain>
    </source>
</reference>
<dbReference type="GO" id="GO:0046394">
    <property type="term" value="P:carboxylic acid biosynthetic process"/>
    <property type="evidence" value="ECO:0007669"/>
    <property type="project" value="UniProtKB-ARBA"/>
</dbReference>
<dbReference type="RefSeq" id="WP_015230590.1">
    <property type="nucleotide sequence ID" value="NC_019780.1"/>
</dbReference>
<proteinExistence type="inferred from homology"/>